<sequence>MTSGDGNLSLASLEQQSFTPRSSETTMCVASNGLLQQSMRMTRDTEPRGWLVERGRRRRDGGVAGVGSWRMIAGGTARTCTNTHPCRRRRHRRRRRC</sequence>
<feature type="region of interest" description="Disordered" evidence="1">
    <location>
        <begin position="1"/>
        <end position="25"/>
    </location>
</feature>
<comment type="caution">
    <text evidence="2">The sequence shown here is derived from an EMBL/GenBank/DDBJ whole genome shotgun (WGS) entry which is preliminary data.</text>
</comment>
<proteinExistence type="predicted"/>
<evidence type="ECO:0000256" key="1">
    <source>
        <dbReference type="SAM" id="MobiDB-lite"/>
    </source>
</evidence>
<name>A0A3L8D8Y8_OOCBI</name>
<protein>
    <submittedName>
        <fullName evidence="2">Uncharacterized protein</fullName>
    </submittedName>
</protein>
<organism evidence="2">
    <name type="scientific">Ooceraea biroi</name>
    <name type="common">Clonal raider ant</name>
    <name type="synonym">Cerapachys biroi</name>
    <dbReference type="NCBI Taxonomy" id="2015173"/>
    <lineage>
        <taxon>Eukaryota</taxon>
        <taxon>Metazoa</taxon>
        <taxon>Ecdysozoa</taxon>
        <taxon>Arthropoda</taxon>
        <taxon>Hexapoda</taxon>
        <taxon>Insecta</taxon>
        <taxon>Pterygota</taxon>
        <taxon>Neoptera</taxon>
        <taxon>Endopterygota</taxon>
        <taxon>Hymenoptera</taxon>
        <taxon>Apocrita</taxon>
        <taxon>Aculeata</taxon>
        <taxon>Formicoidea</taxon>
        <taxon>Formicidae</taxon>
        <taxon>Dorylinae</taxon>
        <taxon>Ooceraea</taxon>
    </lineage>
</organism>
<evidence type="ECO:0000313" key="2">
    <source>
        <dbReference type="EMBL" id="RLU17000.1"/>
    </source>
</evidence>
<reference evidence="2" key="2">
    <citation type="submission" date="2018-07" db="EMBL/GenBank/DDBJ databases">
        <authorList>
            <person name="Mckenzie S.K."/>
            <person name="Kronauer D.J.C."/>
        </authorList>
    </citation>
    <scope>NUCLEOTIDE SEQUENCE</scope>
    <source>
        <strain evidence="2">Clonal line C1</strain>
    </source>
</reference>
<gene>
    <name evidence="2" type="ORF">DMN91_011069</name>
</gene>
<dbReference type="EMBL" id="QOIP01000011">
    <property type="protein sequence ID" value="RLU17000.1"/>
    <property type="molecule type" value="Genomic_DNA"/>
</dbReference>
<dbReference type="AlphaFoldDB" id="A0A3L8D8Y8"/>
<accession>A0A3L8D8Y8</accession>
<dbReference type="Proteomes" id="UP000279307">
    <property type="component" value="Chromosome 11"/>
</dbReference>
<reference evidence="2" key="1">
    <citation type="journal article" date="2018" name="Genome Res.">
        <title>The genomic architecture and molecular evolution of ant odorant receptors.</title>
        <authorList>
            <person name="McKenzie S.K."/>
            <person name="Kronauer D.J.C."/>
        </authorList>
    </citation>
    <scope>NUCLEOTIDE SEQUENCE [LARGE SCALE GENOMIC DNA]</scope>
    <source>
        <strain evidence="2">Clonal line C1</strain>
    </source>
</reference>